<reference evidence="2" key="1">
    <citation type="submission" date="2018-11" db="EMBL/GenBank/DDBJ databases">
        <authorList>
            <consortium name="Pathogen Informatics"/>
        </authorList>
    </citation>
    <scope>NUCLEOTIDE SEQUENCE</scope>
</reference>
<feature type="compositionally biased region" description="Polar residues" evidence="1">
    <location>
        <begin position="203"/>
        <end position="217"/>
    </location>
</feature>
<evidence type="ECO:0000313" key="3">
    <source>
        <dbReference type="Proteomes" id="UP000784294"/>
    </source>
</evidence>
<feature type="compositionally biased region" description="Low complexity" evidence="1">
    <location>
        <begin position="294"/>
        <end position="322"/>
    </location>
</feature>
<evidence type="ECO:0000313" key="2">
    <source>
        <dbReference type="EMBL" id="VEL29319.1"/>
    </source>
</evidence>
<comment type="caution">
    <text evidence="2">The sequence shown here is derived from an EMBL/GenBank/DDBJ whole genome shotgun (WGS) entry which is preliminary data.</text>
</comment>
<feature type="region of interest" description="Disordered" evidence="1">
    <location>
        <begin position="194"/>
        <end position="225"/>
    </location>
</feature>
<feature type="compositionally biased region" description="Acidic residues" evidence="1">
    <location>
        <begin position="129"/>
        <end position="171"/>
    </location>
</feature>
<organism evidence="2 3">
    <name type="scientific">Protopolystoma xenopodis</name>
    <dbReference type="NCBI Taxonomy" id="117903"/>
    <lineage>
        <taxon>Eukaryota</taxon>
        <taxon>Metazoa</taxon>
        <taxon>Spiralia</taxon>
        <taxon>Lophotrochozoa</taxon>
        <taxon>Platyhelminthes</taxon>
        <taxon>Monogenea</taxon>
        <taxon>Polyopisthocotylea</taxon>
        <taxon>Polystomatidea</taxon>
        <taxon>Polystomatidae</taxon>
        <taxon>Protopolystoma</taxon>
    </lineage>
</organism>
<feature type="region of interest" description="Disordered" evidence="1">
    <location>
        <begin position="369"/>
        <end position="420"/>
    </location>
</feature>
<sequence>MSSVEPSCSHPYLTAESSLLISLAEWVCLITQWLEAVCIPVANTFKGIGQHALIPRPKDAFSRLYLQEKVDGNILELSLPDQRAQQRLIRRILRRAEVSLCFRYAGISETRLFGMSGRADETGSGEISEQSEEVDDEDDEDEEDNEDEEEQEEGQDMEEYVEATEDEEEDGGEFHSTLEDAVHDVISDVDSIHEEMEEDESATDQQQTLGPTFTSETLPDETSPGQVGLTGDATTDQSMNIIGPSEPSSHEPIHQSRSRNASCLLGTSRVGRLLRGRLFAHRPGLNGLFNSSHATSSYASSSLNPASASTSASTSLSSVSTSGKPMQCSLGSDGSSSTVRTRHWPASLRRQAGRVGWNRGLRALWRVEPVGTGSGAGNSGLRSGASASSGSTASGGRNSGNRNSPCQPLPLHHRFNQPQQ</sequence>
<feature type="region of interest" description="Disordered" evidence="1">
    <location>
        <begin position="294"/>
        <end position="345"/>
    </location>
</feature>
<accession>A0A3S5AQ73</accession>
<feature type="region of interest" description="Disordered" evidence="1">
    <location>
        <begin position="116"/>
        <end position="173"/>
    </location>
</feature>
<keyword evidence="3" id="KW-1185">Reference proteome</keyword>
<name>A0A3S5AQ73_9PLAT</name>
<dbReference type="AlphaFoldDB" id="A0A3S5AQ73"/>
<protein>
    <submittedName>
        <fullName evidence="2">Uncharacterized protein</fullName>
    </submittedName>
</protein>
<proteinExistence type="predicted"/>
<evidence type="ECO:0000256" key="1">
    <source>
        <dbReference type="SAM" id="MobiDB-lite"/>
    </source>
</evidence>
<feature type="compositionally biased region" description="Polar residues" evidence="1">
    <location>
        <begin position="329"/>
        <end position="339"/>
    </location>
</feature>
<dbReference type="Proteomes" id="UP000784294">
    <property type="component" value="Unassembled WGS sequence"/>
</dbReference>
<feature type="compositionally biased region" description="Basic residues" evidence="1">
    <location>
        <begin position="411"/>
        <end position="420"/>
    </location>
</feature>
<feature type="compositionally biased region" description="Low complexity" evidence="1">
    <location>
        <begin position="379"/>
        <end position="404"/>
    </location>
</feature>
<feature type="non-terminal residue" evidence="2">
    <location>
        <position position="420"/>
    </location>
</feature>
<dbReference type="EMBL" id="CAAALY010102052">
    <property type="protein sequence ID" value="VEL29319.1"/>
    <property type="molecule type" value="Genomic_DNA"/>
</dbReference>
<gene>
    <name evidence="2" type="ORF">PXEA_LOCUS22759</name>
</gene>